<reference evidence="3" key="1">
    <citation type="submission" date="2012-12" db="EMBL/GenBank/DDBJ databases">
        <authorList>
            <person name="Hellsten U."/>
            <person name="Grimwood J."/>
            <person name="Chapman J.A."/>
            <person name="Shapiro H."/>
            <person name="Aerts A."/>
            <person name="Otillar R.P."/>
            <person name="Terry A.Y."/>
            <person name="Boore J.L."/>
            <person name="Simakov O."/>
            <person name="Marletaz F."/>
            <person name="Cho S.-J."/>
            <person name="Edsinger-Gonzales E."/>
            <person name="Havlak P."/>
            <person name="Kuo D.-H."/>
            <person name="Larsson T."/>
            <person name="Lv J."/>
            <person name="Arendt D."/>
            <person name="Savage R."/>
            <person name="Osoegawa K."/>
            <person name="de Jong P."/>
            <person name="Lindberg D.R."/>
            <person name="Seaver E.C."/>
            <person name="Weisblat D.A."/>
            <person name="Putnam N.H."/>
            <person name="Grigoriev I.V."/>
            <person name="Rokhsar D.S."/>
        </authorList>
    </citation>
    <scope>NUCLEOTIDE SEQUENCE</scope>
    <source>
        <strain evidence="3">I ESC-2004</strain>
    </source>
</reference>
<dbReference type="Gene3D" id="2.40.70.10">
    <property type="entry name" value="Acid Proteases"/>
    <property type="match status" value="1"/>
</dbReference>
<protein>
    <recommendedName>
        <fullName evidence="4">Peptidase A2 domain-containing protein</fullName>
    </recommendedName>
</protein>
<dbReference type="OMA" id="SKIACAD"/>
<proteinExistence type="predicted"/>
<dbReference type="PANTHER" id="PTHR37984">
    <property type="entry name" value="PROTEIN CBG26694"/>
    <property type="match status" value="1"/>
</dbReference>
<evidence type="ECO:0000313" key="1">
    <source>
        <dbReference type="EMBL" id="ELU14428.1"/>
    </source>
</evidence>
<name>R7V6D9_CAPTE</name>
<reference evidence="2" key="3">
    <citation type="submission" date="2015-06" db="UniProtKB">
        <authorList>
            <consortium name="EnsemblMetazoa"/>
        </authorList>
    </citation>
    <scope>IDENTIFICATION</scope>
</reference>
<dbReference type="Proteomes" id="UP000014760">
    <property type="component" value="Unassembled WGS sequence"/>
</dbReference>
<dbReference type="OrthoDB" id="10068383at2759"/>
<dbReference type="EMBL" id="KB294504">
    <property type="protein sequence ID" value="ELU14428.1"/>
    <property type="molecule type" value="Genomic_DNA"/>
</dbReference>
<evidence type="ECO:0008006" key="4">
    <source>
        <dbReference type="Google" id="ProtNLM"/>
    </source>
</evidence>
<dbReference type="InterPro" id="IPR050951">
    <property type="entry name" value="Retrovirus_Pol_polyprotein"/>
</dbReference>
<dbReference type="EnsemblMetazoa" id="CapteT60873">
    <property type="protein sequence ID" value="CapteP60873"/>
    <property type="gene ID" value="CapteG60873"/>
</dbReference>
<dbReference type="EMBL" id="AMQN01038676">
    <property type="status" value="NOT_ANNOTATED_CDS"/>
    <property type="molecule type" value="Genomic_DNA"/>
</dbReference>
<dbReference type="PANTHER" id="PTHR37984:SF11">
    <property type="entry name" value="INTEGRASE CATALYTIC DOMAIN-CONTAINING PROTEIN"/>
    <property type="match status" value="1"/>
</dbReference>
<accession>R7V6D9</accession>
<dbReference type="HOGENOM" id="CLU_1566769_0_0_1"/>
<evidence type="ECO:0000313" key="3">
    <source>
        <dbReference type="Proteomes" id="UP000014760"/>
    </source>
</evidence>
<evidence type="ECO:0000313" key="2">
    <source>
        <dbReference type="EnsemblMetazoa" id="CapteP60873"/>
    </source>
</evidence>
<keyword evidence="3" id="KW-1185">Reference proteome</keyword>
<feature type="non-terminal residue" evidence="1">
    <location>
        <position position="171"/>
    </location>
</feature>
<reference evidence="1 3" key="2">
    <citation type="journal article" date="2013" name="Nature">
        <title>Insights into bilaterian evolution from three spiralian genomes.</title>
        <authorList>
            <person name="Simakov O."/>
            <person name="Marletaz F."/>
            <person name="Cho S.J."/>
            <person name="Edsinger-Gonzales E."/>
            <person name="Havlak P."/>
            <person name="Hellsten U."/>
            <person name="Kuo D.H."/>
            <person name="Larsson T."/>
            <person name="Lv J."/>
            <person name="Arendt D."/>
            <person name="Savage R."/>
            <person name="Osoegawa K."/>
            <person name="de Jong P."/>
            <person name="Grimwood J."/>
            <person name="Chapman J.A."/>
            <person name="Shapiro H."/>
            <person name="Aerts A."/>
            <person name="Otillar R.P."/>
            <person name="Terry A.Y."/>
            <person name="Boore J.L."/>
            <person name="Grigoriev I.V."/>
            <person name="Lindberg D.R."/>
            <person name="Seaver E.C."/>
            <person name="Weisblat D.A."/>
            <person name="Putnam N.H."/>
            <person name="Rokhsar D.S."/>
        </authorList>
    </citation>
    <scope>NUCLEOTIDE SEQUENCE</scope>
    <source>
        <strain evidence="1 3">I ESC-2004</strain>
    </source>
</reference>
<organism evidence="1">
    <name type="scientific">Capitella teleta</name>
    <name type="common">Polychaete worm</name>
    <dbReference type="NCBI Taxonomy" id="283909"/>
    <lineage>
        <taxon>Eukaryota</taxon>
        <taxon>Metazoa</taxon>
        <taxon>Spiralia</taxon>
        <taxon>Lophotrochozoa</taxon>
        <taxon>Annelida</taxon>
        <taxon>Polychaeta</taxon>
        <taxon>Sedentaria</taxon>
        <taxon>Scolecida</taxon>
        <taxon>Capitellidae</taxon>
        <taxon>Capitella</taxon>
    </lineage>
</organism>
<gene>
    <name evidence="1" type="ORF">CAPTEDRAFT_60873</name>
</gene>
<feature type="non-terminal residue" evidence="1">
    <location>
        <position position="1"/>
    </location>
</feature>
<sequence length="171" mass="19675">VTVKIARSRVKMILDTGTKRNIIDLDTYQKLRRKPQTYKSKVKLIPYGCIRPLPIVGKFNANLKFANQEAPESEVFVVDKMNAGNLLSRQTAIDLGLYKPNVASINEVREEREEIQDLITQFQDSFTGLGKLTDFKVQLHVDSNAKPVAQPHRRNLTLNKKKYEFMKKEIE</sequence>
<dbReference type="InterPro" id="IPR021109">
    <property type="entry name" value="Peptidase_aspartic_dom_sf"/>
</dbReference>
<dbReference type="AlphaFoldDB" id="R7V6D9"/>
<dbReference type="STRING" id="283909.R7V6D9"/>